<dbReference type="Proteomes" id="UP001589836">
    <property type="component" value="Unassembled WGS sequence"/>
</dbReference>
<dbReference type="EMBL" id="JBHLTP010000004">
    <property type="protein sequence ID" value="MFC0523444.1"/>
    <property type="molecule type" value="Genomic_DNA"/>
</dbReference>
<keyword evidence="1" id="KW-0732">Signal</keyword>
<evidence type="ECO:0000256" key="1">
    <source>
        <dbReference type="SAM" id="SignalP"/>
    </source>
</evidence>
<dbReference type="RefSeq" id="WP_377346236.1">
    <property type="nucleotide sequence ID" value="NZ_JBHLTP010000004.1"/>
</dbReference>
<protein>
    <submittedName>
        <fullName evidence="2">Uncharacterized protein</fullName>
    </submittedName>
</protein>
<name>A0ABV6LMA4_9BACI</name>
<keyword evidence="3" id="KW-1185">Reference proteome</keyword>
<reference evidence="2 3" key="1">
    <citation type="submission" date="2024-09" db="EMBL/GenBank/DDBJ databases">
        <authorList>
            <person name="Sun Q."/>
            <person name="Mori K."/>
        </authorList>
    </citation>
    <scope>NUCLEOTIDE SEQUENCE [LARGE SCALE GENOMIC DNA]</scope>
    <source>
        <strain evidence="2 3">NCAIM B.02529</strain>
    </source>
</reference>
<feature type="signal peptide" evidence="1">
    <location>
        <begin position="1"/>
        <end position="24"/>
    </location>
</feature>
<accession>A0ABV6LMA4</accession>
<evidence type="ECO:0000313" key="3">
    <source>
        <dbReference type="Proteomes" id="UP001589836"/>
    </source>
</evidence>
<sequence length="175" mass="18888">MKKLLISLSAFGLFAVPAVSSVSAEKVDDPNRLDKTGQEVLESYSTPRINVSKEDSSTREITVKGAQKAASTSSNRFTLKRGSALAWSEAVVTWNYNGYGVAASDGSQDSGFIFPNIVREEGITKLGTSTYTRHEYRSETTIGAGTVTPWGDVTVYETGYTDYLNVKGDGTAYSN</sequence>
<proteinExistence type="predicted"/>
<organism evidence="2 3">
    <name type="scientific">Pontibacillus salicampi</name>
    <dbReference type="NCBI Taxonomy" id="1449801"/>
    <lineage>
        <taxon>Bacteria</taxon>
        <taxon>Bacillati</taxon>
        <taxon>Bacillota</taxon>
        <taxon>Bacilli</taxon>
        <taxon>Bacillales</taxon>
        <taxon>Bacillaceae</taxon>
        <taxon>Pontibacillus</taxon>
    </lineage>
</organism>
<gene>
    <name evidence="2" type="ORF">ACFFGV_07585</name>
</gene>
<feature type="chain" id="PRO_5045494769" evidence="1">
    <location>
        <begin position="25"/>
        <end position="175"/>
    </location>
</feature>
<evidence type="ECO:0000313" key="2">
    <source>
        <dbReference type="EMBL" id="MFC0523444.1"/>
    </source>
</evidence>
<comment type="caution">
    <text evidence="2">The sequence shown here is derived from an EMBL/GenBank/DDBJ whole genome shotgun (WGS) entry which is preliminary data.</text>
</comment>